<dbReference type="InterPro" id="IPR017853">
    <property type="entry name" value="GH"/>
</dbReference>
<dbReference type="InterPro" id="IPR013783">
    <property type="entry name" value="Ig-like_fold"/>
</dbReference>
<dbReference type="PRINTS" id="PR00133">
    <property type="entry name" value="GLHYDRLASE3"/>
</dbReference>
<dbReference type="EMBL" id="JAJNEC010000006">
    <property type="protein sequence ID" value="MCD2425221.1"/>
    <property type="molecule type" value="Genomic_DNA"/>
</dbReference>
<accession>A0ABS8PVX7</accession>
<dbReference type="Gene3D" id="2.60.40.10">
    <property type="entry name" value="Immunoglobulins"/>
    <property type="match status" value="1"/>
</dbReference>
<dbReference type="SUPFAM" id="SSF51445">
    <property type="entry name" value="(Trans)glycosidases"/>
    <property type="match status" value="1"/>
</dbReference>
<keyword evidence="5" id="KW-0732">Signal</keyword>
<feature type="chain" id="PRO_5045168885" evidence="5">
    <location>
        <begin position="19"/>
        <end position="780"/>
    </location>
</feature>
<dbReference type="Proteomes" id="UP001199816">
    <property type="component" value="Unassembled WGS sequence"/>
</dbReference>
<evidence type="ECO:0000256" key="1">
    <source>
        <dbReference type="ARBA" id="ARBA00005336"/>
    </source>
</evidence>
<keyword evidence="8" id="KW-1185">Reference proteome</keyword>
<gene>
    <name evidence="7" type="ORF">LQ567_20715</name>
</gene>
<organism evidence="7 8">
    <name type="scientific">Niabella pedocola</name>
    <dbReference type="NCBI Taxonomy" id="1752077"/>
    <lineage>
        <taxon>Bacteria</taxon>
        <taxon>Pseudomonadati</taxon>
        <taxon>Bacteroidota</taxon>
        <taxon>Chitinophagia</taxon>
        <taxon>Chitinophagales</taxon>
        <taxon>Chitinophagaceae</taxon>
        <taxon>Niabella</taxon>
    </lineage>
</organism>
<dbReference type="InterPro" id="IPR036962">
    <property type="entry name" value="Glyco_hydro_3_N_sf"/>
</dbReference>
<proteinExistence type="inferred from homology"/>
<dbReference type="Gene3D" id="3.20.20.300">
    <property type="entry name" value="Glycoside hydrolase, family 3, N-terminal domain"/>
    <property type="match status" value="1"/>
</dbReference>
<dbReference type="InterPro" id="IPR019800">
    <property type="entry name" value="Glyco_hydro_3_AS"/>
</dbReference>
<keyword evidence="4" id="KW-0326">Glycosidase</keyword>
<evidence type="ECO:0000256" key="2">
    <source>
        <dbReference type="ARBA" id="ARBA00022801"/>
    </source>
</evidence>
<evidence type="ECO:0000313" key="7">
    <source>
        <dbReference type="EMBL" id="MCD2425221.1"/>
    </source>
</evidence>
<dbReference type="InterPro" id="IPR036881">
    <property type="entry name" value="Glyco_hydro_3_C_sf"/>
</dbReference>
<reference evidence="7 8" key="1">
    <citation type="submission" date="2021-11" db="EMBL/GenBank/DDBJ databases">
        <title>Genomic of Niabella pedocola.</title>
        <authorList>
            <person name="Wu T."/>
        </authorList>
    </citation>
    <scope>NUCLEOTIDE SEQUENCE [LARGE SCALE GENOMIC DNA]</scope>
    <source>
        <strain evidence="7 8">JCM 31011</strain>
    </source>
</reference>
<protein>
    <submittedName>
        <fullName evidence="7">Glycoside hydrolase family 3 C-terminal domain-containing protein</fullName>
    </submittedName>
</protein>
<keyword evidence="2 4" id="KW-0378">Hydrolase</keyword>
<evidence type="ECO:0000259" key="6">
    <source>
        <dbReference type="SMART" id="SM01217"/>
    </source>
</evidence>
<dbReference type="PANTHER" id="PTHR42715:SF10">
    <property type="entry name" value="BETA-GLUCOSIDASE"/>
    <property type="match status" value="1"/>
</dbReference>
<comment type="caution">
    <text evidence="7">The sequence shown here is derived from an EMBL/GenBank/DDBJ whole genome shotgun (WGS) entry which is preliminary data.</text>
</comment>
<dbReference type="GO" id="GO:0016787">
    <property type="term" value="F:hydrolase activity"/>
    <property type="evidence" value="ECO:0007669"/>
    <property type="project" value="UniProtKB-KW"/>
</dbReference>
<dbReference type="Pfam" id="PF14310">
    <property type="entry name" value="Fn3-like"/>
    <property type="match status" value="1"/>
</dbReference>
<dbReference type="RefSeq" id="WP_231007661.1">
    <property type="nucleotide sequence ID" value="NZ_JAJNEC010000006.1"/>
</dbReference>
<dbReference type="Pfam" id="PF00933">
    <property type="entry name" value="Glyco_hydro_3"/>
    <property type="match status" value="1"/>
</dbReference>
<evidence type="ECO:0000313" key="8">
    <source>
        <dbReference type="Proteomes" id="UP001199816"/>
    </source>
</evidence>
<feature type="domain" description="Fibronectin type III-like" evidence="6">
    <location>
        <begin position="670"/>
        <end position="741"/>
    </location>
</feature>
<dbReference type="SUPFAM" id="SSF52279">
    <property type="entry name" value="Beta-D-glucan exohydrolase, C-terminal domain"/>
    <property type="match status" value="1"/>
</dbReference>
<dbReference type="Pfam" id="PF01915">
    <property type="entry name" value="Glyco_hydro_3_C"/>
    <property type="match status" value="1"/>
</dbReference>
<comment type="similarity">
    <text evidence="1 4">Belongs to the glycosyl hydrolase 3 family.</text>
</comment>
<name>A0ABS8PVX7_9BACT</name>
<dbReference type="SMART" id="SM01217">
    <property type="entry name" value="Fn3_like"/>
    <property type="match status" value="1"/>
</dbReference>
<sequence>MKKYIVIFCSLFSTMGYAQTDHIEKAKALASRMTLEEKVNLVRGQGFKMPGQQSAGANIGVTKDKVPGAAGITYAIPRLGIPTLVLADGPAGVRIDPVRNGDASKTYYATAFPIGSLLASTWDTELIEKLGAAFGSEARDYGIDILLAPAMNLQRNPLGGRNFEYYSEDPLVSGRIAAAMVNGIQSRGVGTSIKHFAANNQEFNRMTVNEHISERALRELYLKGFEIAVKTARPWTVMSSYNKINGTYASESYDLLTTVLRKEWGFEGLVMTDWFGGQDAAAQMKAGNDLLMPGTPDQTQALLAAVKNGSLPMKVLDENVVRILQVLLQAPSFKKLPYSDAPDLKAHAAISRAAAADGMVLLKNEQAALPLTSGNTVALFGNAAYSLIAGGTGSGDVNKAYTVSLHEGLQRARYKTDQALQDLYSAYIKTESAKRPKKSFIEEFINPTPPIPEPEMDAALIAAKAATCDIAVLTIGRQAGENNDRHIEGDFDLSPGERLLLKNIAAAFHARNKKVVVVLNTGGVMETASWSADADALLLAWQPGQEGGNAIADILSGAVNPSGKLAVSFPVRYADVPGANGFPGRAFPEQSRTGLFGMKLIPAEADYEEDIYVGYRYYQTFGIKPAYAFGFGLSYTSFSFTRLELSSETFDKEITVSVTVTNTGKAAGREVVQLYLAAPAGGMNKPRSELKAFAKTRLLQPGETQILQLVLDAGSLASFDEKRSAWVAAAGTYEVKLGNASDAATLSRQFRLPAALVAAQCTPVLTPSKPLNLLKPANNR</sequence>
<evidence type="ECO:0000256" key="5">
    <source>
        <dbReference type="SAM" id="SignalP"/>
    </source>
</evidence>
<dbReference type="InterPro" id="IPR050288">
    <property type="entry name" value="Cellulose_deg_GH3"/>
</dbReference>
<dbReference type="InterPro" id="IPR002772">
    <property type="entry name" value="Glyco_hydro_3_C"/>
</dbReference>
<dbReference type="Gene3D" id="3.40.50.1700">
    <property type="entry name" value="Glycoside hydrolase family 3 C-terminal domain"/>
    <property type="match status" value="1"/>
</dbReference>
<feature type="signal peptide" evidence="5">
    <location>
        <begin position="1"/>
        <end position="18"/>
    </location>
</feature>
<evidence type="ECO:0000256" key="4">
    <source>
        <dbReference type="RuleBase" id="RU361161"/>
    </source>
</evidence>
<dbReference type="InterPro" id="IPR026891">
    <property type="entry name" value="Fn3-like"/>
</dbReference>
<dbReference type="PROSITE" id="PS00775">
    <property type="entry name" value="GLYCOSYL_HYDROL_F3"/>
    <property type="match status" value="1"/>
</dbReference>
<dbReference type="PANTHER" id="PTHR42715">
    <property type="entry name" value="BETA-GLUCOSIDASE"/>
    <property type="match status" value="1"/>
</dbReference>
<evidence type="ECO:0000256" key="3">
    <source>
        <dbReference type="ARBA" id="ARBA00023277"/>
    </source>
</evidence>
<dbReference type="InterPro" id="IPR001764">
    <property type="entry name" value="Glyco_hydro_3_N"/>
</dbReference>
<keyword evidence="3" id="KW-0119">Carbohydrate metabolism</keyword>